<comment type="catalytic activity">
    <reaction evidence="1">
        <text>N-terminal L-glutaminyl-[peptide] = N-terminal 5-oxo-L-prolyl-[peptide] + NH4(+)</text>
        <dbReference type="Rhea" id="RHEA:23652"/>
        <dbReference type="Rhea" id="RHEA-COMP:11736"/>
        <dbReference type="Rhea" id="RHEA-COMP:11846"/>
        <dbReference type="ChEBI" id="CHEBI:28938"/>
        <dbReference type="ChEBI" id="CHEBI:64722"/>
        <dbReference type="ChEBI" id="CHEBI:87215"/>
        <dbReference type="EC" id="2.3.2.5"/>
    </reaction>
</comment>
<dbReference type="EC" id="2.3.2.5" evidence="3"/>
<evidence type="ECO:0000256" key="5">
    <source>
        <dbReference type="ARBA" id="ARBA00023315"/>
    </source>
</evidence>
<keyword evidence="4" id="KW-0808">Transferase</keyword>
<dbReference type="EMBL" id="JAMKOV010000004">
    <property type="protein sequence ID" value="KAI8040504.1"/>
    <property type="molecule type" value="Genomic_DNA"/>
</dbReference>
<dbReference type="OrthoDB" id="3907302at2759"/>
<reference evidence="8" key="1">
    <citation type="journal article" date="2023" name="Genome Biol. Evol.">
        <title>Long-read-based Genome Assembly of Drosophila gunungcola Reveals Fewer Chemosensory Genes in Flower-breeding Species.</title>
        <authorList>
            <person name="Negi A."/>
            <person name="Liao B.Y."/>
            <person name="Yeh S.D."/>
        </authorList>
    </citation>
    <scope>NUCLEOTIDE SEQUENCE</scope>
    <source>
        <strain evidence="8">Sukarami</strain>
    </source>
</reference>
<keyword evidence="9" id="KW-1185">Reference proteome</keyword>
<comment type="similarity">
    <text evidence="2">Belongs to the glutaminyl-peptide cyclotransferase family.</text>
</comment>
<dbReference type="InterPro" id="IPR007484">
    <property type="entry name" value="Peptidase_M28"/>
</dbReference>
<evidence type="ECO:0000256" key="3">
    <source>
        <dbReference type="ARBA" id="ARBA00012012"/>
    </source>
</evidence>
<sequence length="328" mass="37162">MLGRIALALSVLYVALNTVLLRWAAQEPRLIYFDDEEHFNATLAKLLRPRYVGSAGHSAVRDFIAEELERLGFIVTRDDFQEGANFTNLAGFWNVDADNFMMLTCHYDSKIPKDWNKEVFLSATEGAVSCGILLNVAKALGGFLAEKLHKKSDLGLALIFFDGHSSLSSDPLDEARLIGSAHFMDTEFIPIEKMAVAVTLSYIGAPSQTYASHFEVTDDLHNMIADVELLLKKSGQLTDCHVLFEKKKRYDNDLLDDHILFSELGVPVLHVAPQEVPKVLYTAADNAENLHWPTIRNMIKILRRSVHDFLEQWDFMSIMRIRLFYILI</sequence>
<feature type="chain" id="PRO_5040204994" description="glutaminyl-peptide cyclotransferase" evidence="6">
    <location>
        <begin position="25"/>
        <end position="328"/>
    </location>
</feature>
<evidence type="ECO:0000256" key="4">
    <source>
        <dbReference type="ARBA" id="ARBA00022679"/>
    </source>
</evidence>
<evidence type="ECO:0000256" key="1">
    <source>
        <dbReference type="ARBA" id="ARBA00000001"/>
    </source>
</evidence>
<evidence type="ECO:0000256" key="2">
    <source>
        <dbReference type="ARBA" id="ARBA00006014"/>
    </source>
</evidence>
<evidence type="ECO:0000313" key="8">
    <source>
        <dbReference type="EMBL" id="KAI8040504.1"/>
    </source>
</evidence>
<dbReference type="SUPFAM" id="SSF53187">
    <property type="entry name" value="Zn-dependent exopeptidases"/>
    <property type="match status" value="1"/>
</dbReference>
<organism evidence="8 9">
    <name type="scientific">Drosophila gunungcola</name>
    <name type="common">fruit fly</name>
    <dbReference type="NCBI Taxonomy" id="103775"/>
    <lineage>
        <taxon>Eukaryota</taxon>
        <taxon>Metazoa</taxon>
        <taxon>Ecdysozoa</taxon>
        <taxon>Arthropoda</taxon>
        <taxon>Hexapoda</taxon>
        <taxon>Insecta</taxon>
        <taxon>Pterygota</taxon>
        <taxon>Neoptera</taxon>
        <taxon>Endopterygota</taxon>
        <taxon>Diptera</taxon>
        <taxon>Brachycera</taxon>
        <taxon>Muscomorpha</taxon>
        <taxon>Ephydroidea</taxon>
        <taxon>Drosophilidae</taxon>
        <taxon>Drosophila</taxon>
        <taxon>Sophophora</taxon>
    </lineage>
</organism>
<keyword evidence="5" id="KW-0012">Acyltransferase</keyword>
<evidence type="ECO:0000313" key="9">
    <source>
        <dbReference type="Proteomes" id="UP001059596"/>
    </source>
</evidence>
<keyword evidence="6" id="KW-0732">Signal</keyword>
<gene>
    <name evidence="8" type="ORF">M5D96_006447</name>
</gene>
<dbReference type="PANTHER" id="PTHR12283:SF6">
    <property type="entry name" value="GLUTAMINYL-PEPTIDE CYCLOTRANSFERASE-RELATED"/>
    <property type="match status" value="1"/>
</dbReference>
<dbReference type="Proteomes" id="UP001059596">
    <property type="component" value="Unassembled WGS sequence"/>
</dbReference>
<accession>A0A9Q0BQX2</accession>
<evidence type="ECO:0000259" key="7">
    <source>
        <dbReference type="Pfam" id="PF04389"/>
    </source>
</evidence>
<dbReference type="Gene3D" id="3.40.630.10">
    <property type="entry name" value="Zn peptidases"/>
    <property type="match status" value="1"/>
</dbReference>
<dbReference type="AlphaFoldDB" id="A0A9Q0BQX2"/>
<comment type="caution">
    <text evidence="8">The sequence shown here is derived from an EMBL/GenBank/DDBJ whole genome shotgun (WGS) entry which is preliminary data.</text>
</comment>
<dbReference type="Pfam" id="PF04389">
    <property type="entry name" value="Peptidase_M28"/>
    <property type="match status" value="1"/>
</dbReference>
<evidence type="ECO:0000256" key="6">
    <source>
        <dbReference type="SAM" id="SignalP"/>
    </source>
</evidence>
<name>A0A9Q0BQX2_9MUSC</name>
<feature type="signal peptide" evidence="6">
    <location>
        <begin position="1"/>
        <end position="24"/>
    </location>
</feature>
<dbReference type="InterPro" id="IPR040234">
    <property type="entry name" value="QC/QCL"/>
</dbReference>
<dbReference type="GO" id="GO:0016603">
    <property type="term" value="F:glutaminyl-peptide cyclotransferase activity"/>
    <property type="evidence" value="ECO:0007669"/>
    <property type="project" value="UniProtKB-EC"/>
</dbReference>
<protein>
    <recommendedName>
        <fullName evidence="3">glutaminyl-peptide cyclotransferase</fullName>
        <ecNumber evidence="3">2.3.2.5</ecNumber>
    </recommendedName>
</protein>
<proteinExistence type="inferred from homology"/>
<feature type="domain" description="Peptidase M28" evidence="7">
    <location>
        <begin position="88"/>
        <end position="303"/>
    </location>
</feature>
<dbReference type="GO" id="GO:0008270">
    <property type="term" value="F:zinc ion binding"/>
    <property type="evidence" value="ECO:0007669"/>
    <property type="project" value="TreeGrafter"/>
</dbReference>
<dbReference type="PANTHER" id="PTHR12283">
    <property type="entry name" value="GLUTAMINYL-PEPTIDE CYCLOTRANSFERASE"/>
    <property type="match status" value="1"/>
</dbReference>